<dbReference type="PANTHER" id="PTHR23172">
    <property type="entry name" value="AUXILIN/CYCLIN G-ASSOCIATED KINASE-RELATED"/>
    <property type="match status" value="1"/>
</dbReference>
<dbReference type="GO" id="GO:0072583">
    <property type="term" value="P:clathrin-dependent endocytosis"/>
    <property type="evidence" value="ECO:0007669"/>
    <property type="project" value="TreeGrafter"/>
</dbReference>
<keyword evidence="1 2" id="KW-0175">Coiled coil</keyword>
<feature type="region of interest" description="Disordered" evidence="3">
    <location>
        <begin position="222"/>
        <end position="246"/>
    </location>
</feature>
<dbReference type="GO" id="GO:0005737">
    <property type="term" value="C:cytoplasm"/>
    <property type="evidence" value="ECO:0007669"/>
    <property type="project" value="TreeGrafter"/>
</dbReference>
<dbReference type="SUPFAM" id="SSF46565">
    <property type="entry name" value="Chaperone J-domain"/>
    <property type="match status" value="1"/>
</dbReference>
<evidence type="ECO:0000256" key="1">
    <source>
        <dbReference type="ARBA" id="ARBA00023054"/>
    </source>
</evidence>
<dbReference type="Proteomes" id="UP001293593">
    <property type="component" value="Unassembled WGS sequence"/>
</dbReference>
<protein>
    <recommendedName>
        <fullName evidence="4">J domain-containing protein</fullName>
    </recommendedName>
</protein>
<comment type="caution">
    <text evidence="5">The sequence shown here is derived from an EMBL/GenBank/DDBJ whole genome shotgun (WGS) entry which is preliminary data.</text>
</comment>
<dbReference type="Gene3D" id="1.10.287.110">
    <property type="entry name" value="DnaJ domain"/>
    <property type="match status" value="1"/>
</dbReference>
<dbReference type="InterPro" id="IPR001623">
    <property type="entry name" value="DnaJ_domain"/>
</dbReference>
<feature type="compositionally biased region" description="Polar residues" evidence="3">
    <location>
        <begin position="229"/>
        <end position="238"/>
    </location>
</feature>
<feature type="compositionally biased region" description="Basic and acidic residues" evidence="3">
    <location>
        <begin position="528"/>
        <end position="539"/>
    </location>
</feature>
<feature type="region of interest" description="Disordered" evidence="3">
    <location>
        <begin position="528"/>
        <end position="557"/>
    </location>
</feature>
<dbReference type="GO" id="GO:0072318">
    <property type="term" value="P:clathrin coat disassembly"/>
    <property type="evidence" value="ECO:0007669"/>
    <property type="project" value="TreeGrafter"/>
</dbReference>
<dbReference type="EMBL" id="JAWXYG010000004">
    <property type="protein sequence ID" value="KAK4274787.1"/>
    <property type="molecule type" value="Genomic_DNA"/>
</dbReference>
<feature type="region of interest" description="Disordered" evidence="3">
    <location>
        <begin position="777"/>
        <end position="796"/>
    </location>
</feature>
<feature type="region of interest" description="Disordered" evidence="3">
    <location>
        <begin position="1064"/>
        <end position="1095"/>
    </location>
</feature>
<dbReference type="PROSITE" id="PS50076">
    <property type="entry name" value="DNAJ_2"/>
    <property type="match status" value="1"/>
</dbReference>
<feature type="compositionally biased region" description="Basic and acidic residues" evidence="3">
    <location>
        <begin position="548"/>
        <end position="557"/>
    </location>
</feature>
<dbReference type="GO" id="GO:0030276">
    <property type="term" value="F:clathrin binding"/>
    <property type="evidence" value="ECO:0007669"/>
    <property type="project" value="TreeGrafter"/>
</dbReference>
<feature type="coiled-coil region" evidence="2">
    <location>
        <begin position="353"/>
        <end position="387"/>
    </location>
</feature>
<evidence type="ECO:0000256" key="2">
    <source>
        <dbReference type="SAM" id="Coils"/>
    </source>
</evidence>
<feature type="region of interest" description="Disordered" evidence="3">
    <location>
        <begin position="1125"/>
        <end position="1152"/>
    </location>
</feature>
<organism evidence="5 6">
    <name type="scientific">Acacia crassicarpa</name>
    <name type="common">northern wattle</name>
    <dbReference type="NCBI Taxonomy" id="499986"/>
    <lineage>
        <taxon>Eukaryota</taxon>
        <taxon>Viridiplantae</taxon>
        <taxon>Streptophyta</taxon>
        <taxon>Embryophyta</taxon>
        <taxon>Tracheophyta</taxon>
        <taxon>Spermatophyta</taxon>
        <taxon>Magnoliopsida</taxon>
        <taxon>eudicotyledons</taxon>
        <taxon>Gunneridae</taxon>
        <taxon>Pentapetalae</taxon>
        <taxon>rosids</taxon>
        <taxon>fabids</taxon>
        <taxon>Fabales</taxon>
        <taxon>Fabaceae</taxon>
        <taxon>Caesalpinioideae</taxon>
        <taxon>mimosoid clade</taxon>
        <taxon>Acacieae</taxon>
        <taxon>Acacia</taxon>
    </lineage>
</organism>
<proteinExistence type="predicted"/>
<dbReference type="FunFam" id="1.10.287.110:FF:000009">
    <property type="entry name" value="Auxilin-related protein 1"/>
    <property type="match status" value="1"/>
</dbReference>
<evidence type="ECO:0000259" key="4">
    <source>
        <dbReference type="PROSITE" id="PS50076"/>
    </source>
</evidence>
<reference evidence="5" key="1">
    <citation type="submission" date="2023-10" db="EMBL/GenBank/DDBJ databases">
        <title>Chromosome-level genome of the transformable northern wattle, Acacia crassicarpa.</title>
        <authorList>
            <person name="Massaro I."/>
            <person name="Sinha N.R."/>
            <person name="Poethig S."/>
            <person name="Leichty A.R."/>
        </authorList>
    </citation>
    <scope>NUCLEOTIDE SEQUENCE</scope>
    <source>
        <strain evidence="5">Acra3RX</strain>
        <tissue evidence="5">Leaf</tissue>
    </source>
</reference>
<accession>A0AAE1JUR3</accession>
<feature type="compositionally biased region" description="Basic and acidic residues" evidence="3">
    <location>
        <begin position="1125"/>
        <end position="1139"/>
    </location>
</feature>
<dbReference type="PANTHER" id="PTHR23172:SF93">
    <property type="entry name" value="AUXILIN-LIKE PROTEIN"/>
    <property type="match status" value="1"/>
</dbReference>
<evidence type="ECO:0000256" key="3">
    <source>
        <dbReference type="SAM" id="MobiDB-lite"/>
    </source>
</evidence>
<sequence length="1373" mass="154040">MDFGAVTAKKFSNGCGAPGKSAYDGVFASPVKFRAPSLSSSFQDYCEIFGGSEASIGSSIPVLEVPELNETKILHDVQRSRLDYSKVFGGFGNLDTAVPYEELFAESNKEDSFSKGASSQVEGGNLSSKDDSSNCSNQVPLVSQETSYSAKKINMSYNKINRGSENRKNGTTHIAQLHAVPAYTCLVEEVNPLKTNRDDQSIPELQHAYPRSDCAEGIKGREHCRKSVNDPSPYNSGKESSKGGIRFQDRSDSINMFFDASEVSHGSDSDKKQSSNGGIKVHERSDSISVFLNVCEPNHGSDGTEPKFQTMVGNLDDHGDAVRSVAAQCQASAFEAAAGADSPGHLDDMIDSSSEAAASVAALRKAIEEAQERLKVAKDLMKRKKEGFPNRIKRRHNNDLKAEGKKEDRFVHQTMGHEGTSLGQTYVQMDVLPQNASVTGKPMIRKKQVTLDLRAEEMFAAKEAVREPEKLESTLAGHRKGEGVGHKEAAHEQTLFQSKVGENNKEVLYTVDDYHWYEKKAANNAFEKQKESHQAKEVVEGPFEPEASEEKVSADDEAGHYEELVDKKTFVCEELVDDTKLVQETIDSGGEDKNLKVEDEPVTDDKVAPFLEQEDPERKIGEEGLSIEDEKKNNCISEDEKKVEGSCEQEECSRNLRDHEEFIELEKNFTQEEIESEKVESLSHLKEFDLSEDMRSIENGKPFNIHDSDLISMERQRENWSCVEEGKKMSKAVLLALNKETEHHYQRDGGENRFGNIHMQEIMEDILDYSDDEEGFHDVMSNDSDSDRDERVEDAKEYEKEIKGAIYLTEETEKHIGEPMKINKVIDNGPNYEEKKNEEADRTTEICPNNDLDGDNLRKIEVAADATVECVKTPEVTPEEYSLSGLDQILVASNASPQHEEKCNEPEHLHVINNLGKKLELRSALAQGAFQLNETMNQMQYANERVSFDCATTNIGDPHEKVEHPSDCWKEAEDNSNFAMPVEEPYPELGDFCKYMEDKDGVKANIDENQCSSSYVEILVDNESNAEASQPPLMPERKSSTFDIQETENANLKKNYEALTMDEKTADEASQKAEMDTDHLKKNEGAKEKQREKEKIAVERAIREARERAFAEARERAAMERAAAEARRKNVSDGRERLVKTTGQANEKTSERAAMEAKLKAERAAVERATAEARARALERALSEKAASELRDKSDKFFTEKSFGVSRDNGIKTNFHSKSFSFGDTFDGANGDSVQRCKARSERHQRIGERVAKALAEKNARDRLVQKEQEERNRVAEGLDGDVKRWSSGKEGNLRALLSTLQYILGPDSGWQPIHLTDIVNTRAVKKAYRKATLFVHPDKLQQRGASIQQKYICEKVFDLLKEAWNKFNMEER</sequence>
<evidence type="ECO:0000313" key="5">
    <source>
        <dbReference type="EMBL" id="KAK4274787.1"/>
    </source>
</evidence>
<gene>
    <name evidence="5" type="ORF">QN277_017963</name>
</gene>
<feature type="domain" description="J" evidence="4">
    <location>
        <begin position="1309"/>
        <end position="1373"/>
    </location>
</feature>
<feature type="region of interest" description="Disordered" evidence="3">
    <location>
        <begin position="261"/>
        <end position="282"/>
    </location>
</feature>
<feature type="region of interest" description="Disordered" evidence="3">
    <location>
        <begin position="109"/>
        <end position="139"/>
    </location>
</feature>
<feature type="compositionally biased region" description="Polar residues" evidence="3">
    <location>
        <begin position="115"/>
        <end position="139"/>
    </location>
</feature>
<dbReference type="GO" id="GO:0031982">
    <property type="term" value="C:vesicle"/>
    <property type="evidence" value="ECO:0007669"/>
    <property type="project" value="TreeGrafter"/>
</dbReference>
<name>A0AAE1JUR3_9FABA</name>
<evidence type="ECO:0000313" key="6">
    <source>
        <dbReference type="Proteomes" id="UP001293593"/>
    </source>
</evidence>
<dbReference type="InterPro" id="IPR036869">
    <property type="entry name" value="J_dom_sf"/>
</dbReference>
<keyword evidence="6" id="KW-1185">Reference proteome</keyword>